<sequence>MPSSGTAQRGFKIFRSIKRRLSTLNIGNQANSQQLSENGLVSKLKCNFSSTPDLRELNPETSALNSFITSPVSSSALCRGYGEQASDESYEQSASGSDLYSSSVDSPSSASSFTSSVSSSTSSQKILKSTPNSGSPKATICSGFSAERQSPQTIVLFEPPKSLPGHRYNSRARLPFQINNFVVKRRKSTLELSTRENNRQSYLPTITLTLPEDDNLYYLTRPCPLIPKSTHLQIPAQAPSAKFRDLAPKRWPHPAGPWLRPEIDRGPNHSTIQFEAFAPGSRLADGSVIGWEPDDFEAMGVYMPPKLLSEQDRQTIALVEQIATSLDEAQEALYQCWKDEEEEEYWEGAGLEEENNLCEQEELSALIDKSSLTPGVPICLPKKSTLPNSLELPNSRDFDCEQTWIEKGS</sequence>
<keyword evidence="3" id="KW-1185">Reference proteome</keyword>
<gene>
    <name evidence="2" type="ORF">PPACK8108_LOCUS5099</name>
</gene>
<feature type="region of interest" description="Disordered" evidence="1">
    <location>
        <begin position="111"/>
        <end position="141"/>
    </location>
</feature>
<evidence type="ECO:0000313" key="2">
    <source>
        <dbReference type="EMBL" id="CAH7670396.1"/>
    </source>
</evidence>
<accession>A0AAV0ARU4</accession>
<name>A0AAV0ARU4_PHAPC</name>
<protein>
    <submittedName>
        <fullName evidence="2">Expressed protein</fullName>
    </submittedName>
</protein>
<dbReference type="Proteomes" id="UP001153365">
    <property type="component" value="Unassembled WGS sequence"/>
</dbReference>
<comment type="caution">
    <text evidence="2">The sequence shown here is derived from an EMBL/GenBank/DDBJ whole genome shotgun (WGS) entry which is preliminary data.</text>
</comment>
<evidence type="ECO:0000313" key="3">
    <source>
        <dbReference type="Proteomes" id="UP001153365"/>
    </source>
</evidence>
<evidence type="ECO:0000256" key="1">
    <source>
        <dbReference type="SAM" id="MobiDB-lite"/>
    </source>
</evidence>
<proteinExistence type="predicted"/>
<organism evidence="2 3">
    <name type="scientific">Phakopsora pachyrhizi</name>
    <name type="common">Asian soybean rust disease fungus</name>
    <dbReference type="NCBI Taxonomy" id="170000"/>
    <lineage>
        <taxon>Eukaryota</taxon>
        <taxon>Fungi</taxon>
        <taxon>Dikarya</taxon>
        <taxon>Basidiomycota</taxon>
        <taxon>Pucciniomycotina</taxon>
        <taxon>Pucciniomycetes</taxon>
        <taxon>Pucciniales</taxon>
        <taxon>Phakopsoraceae</taxon>
        <taxon>Phakopsora</taxon>
    </lineage>
</organism>
<reference evidence="2" key="1">
    <citation type="submission" date="2022-06" db="EMBL/GenBank/DDBJ databases">
        <authorList>
            <consortium name="SYNGENTA / RWTH Aachen University"/>
        </authorList>
    </citation>
    <scope>NUCLEOTIDE SEQUENCE</scope>
</reference>
<dbReference type="EMBL" id="CALTRL010000982">
    <property type="protein sequence ID" value="CAH7670396.1"/>
    <property type="molecule type" value="Genomic_DNA"/>
</dbReference>
<feature type="compositionally biased region" description="Low complexity" evidence="1">
    <location>
        <begin position="111"/>
        <end position="123"/>
    </location>
</feature>
<feature type="compositionally biased region" description="Polar residues" evidence="1">
    <location>
        <begin position="124"/>
        <end position="136"/>
    </location>
</feature>
<dbReference type="AlphaFoldDB" id="A0AAV0ARU4"/>